<keyword evidence="11" id="KW-0479">Metal-binding</keyword>
<feature type="compositionally biased region" description="Basic and acidic residues" evidence="12">
    <location>
        <begin position="710"/>
        <end position="725"/>
    </location>
</feature>
<feature type="region of interest" description="Disordered" evidence="12">
    <location>
        <begin position="549"/>
        <end position="612"/>
    </location>
</feature>
<keyword evidence="7 13" id="KW-1133">Transmembrane helix</keyword>
<name>A0ABR1KXF0_9PEZI</name>
<feature type="compositionally biased region" description="Low complexity" evidence="12">
    <location>
        <begin position="583"/>
        <end position="599"/>
    </location>
</feature>
<evidence type="ECO:0000259" key="14">
    <source>
        <dbReference type="PROSITE" id="PS50089"/>
    </source>
</evidence>
<dbReference type="CDD" id="cd12212">
    <property type="entry name" value="Fis1"/>
    <property type="match status" value="1"/>
</dbReference>
<dbReference type="SUPFAM" id="SSF48452">
    <property type="entry name" value="TPR-like"/>
    <property type="match status" value="1"/>
</dbReference>
<dbReference type="EMBL" id="JBBPHU010000001">
    <property type="protein sequence ID" value="KAK7523487.1"/>
    <property type="molecule type" value="Genomic_DNA"/>
</dbReference>
<evidence type="ECO:0000256" key="3">
    <source>
        <dbReference type="ARBA" id="ARBA00014314"/>
    </source>
</evidence>
<evidence type="ECO:0000256" key="6">
    <source>
        <dbReference type="ARBA" id="ARBA00022803"/>
    </source>
</evidence>
<dbReference type="Gene3D" id="1.25.40.10">
    <property type="entry name" value="Tetratricopeptide repeat domain"/>
    <property type="match status" value="1"/>
</dbReference>
<dbReference type="InterPro" id="IPR013083">
    <property type="entry name" value="Znf_RING/FYVE/PHD"/>
</dbReference>
<dbReference type="PROSITE" id="PS50089">
    <property type="entry name" value="ZF_RING_2"/>
    <property type="match status" value="1"/>
</dbReference>
<evidence type="ECO:0000256" key="8">
    <source>
        <dbReference type="ARBA" id="ARBA00023128"/>
    </source>
</evidence>
<keyword evidence="11" id="KW-0863">Zinc-finger</keyword>
<dbReference type="SMART" id="SM00184">
    <property type="entry name" value="RING"/>
    <property type="match status" value="1"/>
</dbReference>
<evidence type="ECO:0000256" key="2">
    <source>
        <dbReference type="ARBA" id="ARBA00008937"/>
    </source>
</evidence>
<feature type="transmembrane region" description="Helical" evidence="13">
    <location>
        <begin position="125"/>
        <end position="147"/>
    </location>
</feature>
<keyword evidence="6" id="KW-0802">TPR repeat</keyword>
<feature type="compositionally biased region" description="Gly residues" evidence="12">
    <location>
        <begin position="557"/>
        <end position="582"/>
    </location>
</feature>
<dbReference type="SUPFAM" id="SSF57850">
    <property type="entry name" value="RING/U-box"/>
    <property type="match status" value="1"/>
</dbReference>
<dbReference type="Pfam" id="PF14852">
    <property type="entry name" value="Fis1_TPR_N"/>
    <property type="match status" value="1"/>
</dbReference>
<feature type="region of interest" description="Disordered" evidence="12">
    <location>
        <begin position="340"/>
        <end position="373"/>
    </location>
</feature>
<dbReference type="InterPro" id="IPR001841">
    <property type="entry name" value="Znf_RING"/>
</dbReference>
<evidence type="ECO:0000256" key="5">
    <source>
        <dbReference type="ARBA" id="ARBA00022787"/>
    </source>
</evidence>
<keyword evidence="9 13" id="KW-0472">Membrane</keyword>
<dbReference type="PANTHER" id="PTHR13247:SF0">
    <property type="entry name" value="MITOCHONDRIAL FISSION 1 PROTEIN"/>
    <property type="match status" value="1"/>
</dbReference>
<dbReference type="Pfam" id="PF13639">
    <property type="entry name" value="zf-RING_2"/>
    <property type="match status" value="1"/>
</dbReference>
<keyword evidence="16" id="KW-1185">Reference proteome</keyword>
<comment type="similarity">
    <text evidence="2">Belongs to the FIS1 family.</text>
</comment>
<evidence type="ECO:0000256" key="10">
    <source>
        <dbReference type="ARBA" id="ARBA00025016"/>
    </source>
</evidence>
<keyword evidence="5" id="KW-1000">Mitochondrion outer membrane</keyword>
<gene>
    <name evidence="15" type="ORF">IWZ03DRAFT_355874</name>
</gene>
<evidence type="ECO:0000256" key="11">
    <source>
        <dbReference type="PROSITE-ProRule" id="PRU00175"/>
    </source>
</evidence>
<dbReference type="Gene3D" id="3.30.40.10">
    <property type="entry name" value="Zinc/RING finger domain, C3HC4 (zinc finger)"/>
    <property type="match status" value="1"/>
</dbReference>
<evidence type="ECO:0000256" key="13">
    <source>
        <dbReference type="SAM" id="Phobius"/>
    </source>
</evidence>
<dbReference type="InterPro" id="IPR016543">
    <property type="entry name" value="Fis1"/>
</dbReference>
<dbReference type="PANTHER" id="PTHR13247">
    <property type="entry name" value="TETRATRICOPEPTIDE REPEAT PROTEIN 11 TPR REPEAT PROTEIN 11"/>
    <property type="match status" value="1"/>
</dbReference>
<dbReference type="InterPro" id="IPR033745">
    <property type="entry name" value="Fis1_cytosol"/>
</dbReference>
<sequence>MSPSLPYAADAESPLKPEELQVLRAQYEKEGDYVGIQTKFNYAWGLIKSTQRPEQQEGVRLLSEIFRNSPERRRECLYYLALGNYKLGNYAEARRYNDLLLDLEPANLQAGSLKSLIDDRVAKEGLMGVAIVSGIAVAAGVVGSLLIRGARRRPAHSIPRARCCFFWRCAGGYRSDNVCKSRAQPLTTTHHRPSKTNPLPPMDQQQGARDMVFCHECQNEWYRDEHGLACPSCHSEFTEIIEADHDPRDDHIARDSLEDDDDDLIAHNPWAVPDPEEQVPRPHDFGNGFSLRRSGPNSYSITGTWTTAIDGRRVAGGDEGTVQDPLLRNFVSMMENITGGTFRAPNAHQGGQQADGSHRDRSASLEENRTREGPRLTYTSSAQLFPRDANNPGPHVVPFDNLHQVIASLLTAPTFDSGNGGDYGRPAPTFTRLFARLLGHAPGDFVDEEDFDRIMSQLMEQHVSGDAPGPASEATIAALPKKSLTRDMVGGKEVPDDFPDSELKGECSICIEGVQIGEEVAVLPCGHWFHHSCISAWLREHDTCPHCRKGVEKKEGTGSGGECGPTGGEGSSSSGSGSGPSAGGSPNSGSNTRSGTSSNMPQHGPYDNSGLHMPGGFDTATFAGHVHPMDLFDLQRTLHHEPFPDAMHMPFAYETHAVYATGQPHLLGFSSIPHAASTAGQRRRRSSLSQMARLVGHSFAPGSGPNNLQRAERQSVGDRLRSFFR</sequence>
<proteinExistence type="inferred from homology"/>
<comment type="subcellular location">
    <subcellularLocation>
        <location evidence="1">Mitochondrion outer membrane</location>
        <topology evidence="1">Single-pass membrane protein</topology>
    </subcellularLocation>
</comment>
<keyword evidence="11" id="KW-0862">Zinc</keyword>
<dbReference type="InterPro" id="IPR011990">
    <property type="entry name" value="TPR-like_helical_dom_sf"/>
</dbReference>
<evidence type="ECO:0000313" key="16">
    <source>
        <dbReference type="Proteomes" id="UP001363622"/>
    </source>
</evidence>
<reference evidence="15 16" key="1">
    <citation type="submission" date="2024-04" db="EMBL/GenBank/DDBJ databases">
        <title>Phyllosticta paracitricarpa is synonymous to the EU quarantine fungus P. citricarpa based on phylogenomic analyses.</title>
        <authorList>
            <consortium name="Lawrence Berkeley National Laboratory"/>
            <person name="Van Ingen-Buijs V.A."/>
            <person name="Van Westerhoven A.C."/>
            <person name="Haridas S."/>
            <person name="Skiadas P."/>
            <person name="Martin F."/>
            <person name="Groenewald J.Z."/>
            <person name="Crous P.W."/>
            <person name="Seidl M.F."/>
        </authorList>
    </citation>
    <scope>NUCLEOTIDE SEQUENCE [LARGE SCALE GENOMIC DNA]</scope>
    <source>
        <strain evidence="15 16">CBS 123371</strain>
    </source>
</reference>
<evidence type="ECO:0000313" key="15">
    <source>
        <dbReference type="EMBL" id="KAK7523487.1"/>
    </source>
</evidence>
<dbReference type="Pfam" id="PF14853">
    <property type="entry name" value="Fis1_TPR_C"/>
    <property type="match status" value="1"/>
</dbReference>
<evidence type="ECO:0000256" key="9">
    <source>
        <dbReference type="ARBA" id="ARBA00023136"/>
    </source>
</evidence>
<feature type="compositionally biased region" description="Basic and acidic residues" evidence="12">
    <location>
        <begin position="356"/>
        <end position="373"/>
    </location>
</feature>
<dbReference type="InterPro" id="IPR028061">
    <property type="entry name" value="Fis1_TPR_C"/>
</dbReference>
<comment type="caution">
    <text evidence="15">The sequence shown here is derived from an EMBL/GenBank/DDBJ whole genome shotgun (WGS) entry which is preliminary data.</text>
</comment>
<dbReference type="InterPro" id="IPR028058">
    <property type="entry name" value="Fis1_TPR_N"/>
</dbReference>
<evidence type="ECO:0000256" key="7">
    <source>
        <dbReference type="ARBA" id="ARBA00022989"/>
    </source>
</evidence>
<feature type="region of interest" description="Disordered" evidence="12">
    <location>
        <begin position="697"/>
        <end position="725"/>
    </location>
</feature>
<dbReference type="Proteomes" id="UP001363622">
    <property type="component" value="Unassembled WGS sequence"/>
</dbReference>
<accession>A0ABR1KXF0</accession>
<comment type="function">
    <text evidence="10">Has a role in mitochondrial fission. Has a role in outer membrane fission but not matrix separation.</text>
</comment>
<evidence type="ECO:0000256" key="12">
    <source>
        <dbReference type="SAM" id="MobiDB-lite"/>
    </source>
</evidence>
<keyword evidence="8" id="KW-0496">Mitochondrion</keyword>
<evidence type="ECO:0000256" key="4">
    <source>
        <dbReference type="ARBA" id="ARBA00022692"/>
    </source>
</evidence>
<organism evidence="15 16">
    <name type="scientific">Phyllosticta citriasiana</name>
    <dbReference type="NCBI Taxonomy" id="595635"/>
    <lineage>
        <taxon>Eukaryota</taxon>
        <taxon>Fungi</taxon>
        <taxon>Dikarya</taxon>
        <taxon>Ascomycota</taxon>
        <taxon>Pezizomycotina</taxon>
        <taxon>Dothideomycetes</taxon>
        <taxon>Dothideomycetes incertae sedis</taxon>
        <taxon>Botryosphaeriales</taxon>
        <taxon>Phyllostictaceae</taxon>
        <taxon>Phyllosticta</taxon>
    </lineage>
</organism>
<protein>
    <recommendedName>
        <fullName evidence="3">Mitochondrial fission 1 protein</fullName>
    </recommendedName>
</protein>
<keyword evidence="4 13" id="KW-0812">Transmembrane</keyword>
<feature type="domain" description="RING-type" evidence="14">
    <location>
        <begin position="507"/>
        <end position="548"/>
    </location>
</feature>
<evidence type="ECO:0000256" key="1">
    <source>
        <dbReference type="ARBA" id="ARBA00004572"/>
    </source>
</evidence>
<feature type="region of interest" description="Disordered" evidence="12">
    <location>
        <begin position="186"/>
        <end position="205"/>
    </location>
</feature>